<organism evidence="2 3">
    <name type="scientific">Sphingobacterium bovistauri</name>
    <dbReference type="NCBI Taxonomy" id="2781959"/>
    <lineage>
        <taxon>Bacteria</taxon>
        <taxon>Pseudomonadati</taxon>
        <taxon>Bacteroidota</taxon>
        <taxon>Sphingobacteriia</taxon>
        <taxon>Sphingobacteriales</taxon>
        <taxon>Sphingobacteriaceae</taxon>
        <taxon>Sphingobacterium</taxon>
    </lineage>
</organism>
<keyword evidence="3" id="KW-1185">Reference proteome</keyword>
<dbReference type="Proteomes" id="UP001165302">
    <property type="component" value="Unassembled WGS sequence"/>
</dbReference>
<gene>
    <name evidence="2" type="ORF">IPZ78_12605</name>
</gene>
<proteinExistence type="predicted"/>
<feature type="domain" description="BT4734-like N-terminal" evidence="1">
    <location>
        <begin position="1"/>
        <end position="69"/>
    </location>
</feature>
<accession>A0ABS7Z724</accession>
<dbReference type="InterPro" id="IPR014907">
    <property type="entry name" value="BT4734-like_N"/>
</dbReference>
<name>A0ABS7Z724_9SPHI</name>
<comment type="caution">
    <text evidence="2">The sequence shown here is derived from an EMBL/GenBank/DDBJ whole genome shotgun (WGS) entry which is preliminary data.</text>
</comment>
<sequence length="94" mass="10873">MPAVTFSASFNQKRNRSSISVYNQLLVLDFDKLSKELMEDLKSHFRKDSYIWSFWESPSGSGLKGLINLDFSSEFPLMRSTSDILMPLERFSLI</sequence>
<protein>
    <recommendedName>
        <fullName evidence="1">BT4734-like N-terminal domain-containing protein</fullName>
    </recommendedName>
</protein>
<evidence type="ECO:0000259" key="1">
    <source>
        <dbReference type="Pfam" id="PF08800"/>
    </source>
</evidence>
<reference evidence="2" key="1">
    <citation type="submission" date="2020-10" db="EMBL/GenBank/DDBJ databases">
        <authorList>
            <person name="Lu T."/>
            <person name="Wang Q."/>
            <person name="Han X."/>
        </authorList>
    </citation>
    <scope>NUCLEOTIDE SEQUENCE</scope>
    <source>
        <strain evidence="2">WQ 366</strain>
    </source>
</reference>
<evidence type="ECO:0000313" key="2">
    <source>
        <dbReference type="EMBL" id="MCA5005991.1"/>
    </source>
</evidence>
<evidence type="ECO:0000313" key="3">
    <source>
        <dbReference type="Proteomes" id="UP001165302"/>
    </source>
</evidence>
<dbReference type="EMBL" id="JADEYP010000025">
    <property type="protein sequence ID" value="MCA5005991.1"/>
    <property type="molecule type" value="Genomic_DNA"/>
</dbReference>
<dbReference type="Pfam" id="PF08800">
    <property type="entry name" value="BT4734-like_N"/>
    <property type="match status" value="1"/>
</dbReference>